<dbReference type="SMART" id="SM00249">
    <property type="entry name" value="PHD"/>
    <property type="match status" value="1"/>
</dbReference>
<feature type="region of interest" description="Disordered" evidence="5">
    <location>
        <begin position="191"/>
        <end position="246"/>
    </location>
</feature>
<dbReference type="InterPro" id="IPR019787">
    <property type="entry name" value="Znf_PHD-finger"/>
</dbReference>
<reference evidence="8" key="1">
    <citation type="journal article" date="2015" name="Proc. Natl. Acad. Sci. U.S.A.">
        <title>Genome sequence of the Asian Tiger mosquito, Aedes albopictus, reveals insights into its biology, genetics, and evolution.</title>
        <authorList>
            <person name="Chen X.G."/>
            <person name="Jiang X."/>
            <person name="Gu J."/>
            <person name="Xu M."/>
            <person name="Wu Y."/>
            <person name="Deng Y."/>
            <person name="Zhang C."/>
            <person name="Bonizzoni M."/>
            <person name="Dermauw W."/>
            <person name="Vontas J."/>
            <person name="Armbruster P."/>
            <person name="Huang X."/>
            <person name="Yang Y."/>
            <person name="Zhang H."/>
            <person name="He W."/>
            <person name="Peng H."/>
            <person name="Liu Y."/>
            <person name="Wu K."/>
            <person name="Chen J."/>
            <person name="Lirakis M."/>
            <person name="Topalis P."/>
            <person name="Van Leeuwen T."/>
            <person name="Hall A.B."/>
            <person name="Jiang X."/>
            <person name="Thorpe C."/>
            <person name="Mueller R.L."/>
            <person name="Sun C."/>
            <person name="Waterhouse R.M."/>
            <person name="Yan G."/>
            <person name="Tu Z.J."/>
            <person name="Fang X."/>
            <person name="James A.A."/>
        </authorList>
    </citation>
    <scope>NUCLEOTIDE SEQUENCE [LARGE SCALE GENOMIC DNA]</scope>
    <source>
        <strain evidence="8">Foshan</strain>
    </source>
</reference>
<keyword evidence="2 4" id="KW-0863">Zinc-finger</keyword>
<dbReference type="EnsemblMetazoa" id="AALFPA23_012409.R17778">
    <property type="protein sequence ID" value="AALFPA23_012409.P17778"/>
    <property type="gene ID" value="AALFPA23_012409"/>
</dbReference>
<dbReference type="InterPro" id="IPR011011">
    <property type="entry name" value="Znf_FYVE_PHD"/>
</dbReference>
<dbReference type="Pfam" id="PF00628">
    <property type="entry name" value="PHD"/>
    <property type="match status" value="1"/>
</dbReference>
<feature type="region of interest" description="Disordered" evidence="5">
    <location>
        <begin position="64"/>
        <end position="103"/>
    </location>
</feature>
<dbReference type="GeneID" id="134286512"/>
<protein>
    <recommendedName>
        <fullName evidence="6">PHD-type domain-containing protein</fullName>
    </recommendedName>
</protein>
<dbReference type="PROSITE" id="PS50016">
    <property type="entry name" value="ZF_PHD_2"/>
    <property type="match status" value="1"/>
</dbReference>
<feature type="region of interest" description="Disordered" evidence="5">
    <location>
        <begin position="401"/>
        <end position="425"/>
    </location>
</feature>
<feature type="compositionally biased region" description="Basic and acidic residues" evidence="5">
    <location>
        <begin position="64"/>
        <end position="77"/>
    </location>
</feature>
<keyword evidence="3" id="KW-0862">Zinc</keyword>
<dbReference type="InterPro" id="IPR013083">
    <property type="entry name" value="Znf_RING/FYVE/PHD"/>
</dbReference>
<organism evidence="7 8">
    <name type="scientific">Aedes albopictus</name>
    <name type="common">Asian tiger mosquito</name>
    <name type="synonym">Stegomyia albopicta</name>
    <dbReference type="NCBI Taxonomy" id="7160"/>
    <lineage>
        <taxon>Eukaryota</taxon>
        <taxon>Metazoa</taxon>
        <taxon>Ecdysozoa</taxon>
        <taxon>Arthropoda</taxon>
        <taxon>Hexapoda</taxon>
        <taxon>Insecta</taxon>
        <taxon>Pterygota</taxon>
        <taxon>Neoptera</taxon>
        <taxon>Endopterygota</taxon>
        <taxon>Diptera</taxon>
        <taxon>Nematocera</taxon>
        <taxon>Culicoidea</taxon>
        <taxon>Culicidae</taxon>
        <taxon>Culicinae</taxon>
        <taxon>Aedini</taxon>
        <taxon>Aedes</taxon>
        <taxon>Stegomyia</taxon>
    </lineage>
</organism>
<name>A0ABM1YV43_AEDAL</name>
<sequence length="425" mass="47577">MDGGHGKTVSNCKICNRPDSADAQMVACDKCQLWEHFTCAGVDETVKDRQYVCNDCIAKVSADKSKRGKQLKADNRSAKSGGRSASRKGSKIPSIPASQTSSARAAALEAQMKVIEEEKEMKEQELKEQEELKRMELEEEQRQIEEKKQLIEEERRLRQRKLDEQRALLAKQQLIRRESVEKKNELIKRMSEAGSGYGSSTSSLPDSREKVKSWLAGQHTDGRSSGKMVEEQKANSGLHPTVSQDPLAYQLPTSQSRVAQITSQMARGMQVGSLSQTLQQARSEIVVQPFQRYVANSQPHIQPMLRTNQAVHRQLSAQQQLCYPYVQQQLRHPHSGGPVNQDAAHSTVTVGEQNPLLRRAPANSRTPALDEFPRYLPVVTPSTTNQAWMCSEEQSQVILTSASSLQQFQPAGPPNTYTHPHNKRE</sequence>
<feature type="domain" description="PHD-type" evidence="6">
    <location>
        <begin position="9"/>
        <end position="59"/>
    </location>
</feature>
<evidence type="ECO:0000256" key="2">
    <source>
        <dbReference type="ARBA" id="ARBA00022771"/>
    </source>
</evidence>
<keyword evidence="1" id="KW-0479">Metal-binding</keyword>
<evidence type="ECO:0000256" key="3">
    <source>
        <dbReference type="ARBA" id="ARBA00022833"/>
    </source>
</evidence>
<dbReference type="Gene3D" id="3.30.40.10">
    <property type="entry name" value="Zinc/RING finger domain, C3HC4 (zinc finger)"/>
    <property type="match status" value="1"/>
</dbReference>
<evidence type="ECO:0000259" key="6">
    <source>
        <dbReference type="PROSITE" id="PS50016"/>
    </source>
</evidence>
<feature type="compositionally biased region" description="Basic and acidic residues" evidence="5">
    <location>
        <begin position="220"/>
        <end position="233"/>
    </location>
</feature>
<dbReference type="SUPFAM" id="SSF57903">
    <property type="entry name" value="FYVE/PHD zinc finger"/>
    <property type="match status" value="1"/>
</dbReference>
<dbReference type="InterPro" id="IPR001965">
    <property type="entry name" value="Znf_PHD"/>
</dbReference>
<keyword evidence="8" id="KW-1185">Reference proteome</keyword>
<evidence type="ECO:0000256" key="5">
    <source>
        <dbReference type="SAM" id="MobiDB-lite"/>
    </source>
</evidence>
<reference evidence="7" key="2">
    <citation type="submission" date="2025-05" db="UniProtKB">
        <authorList>
            <consortium name="EnsemblMetazoa"/>
        </authorList>
    </citation>
    <scope>IDENTIFICATION</scope>
    <source>
        <strain evidence="7">Foshan</strain>
    </source>
</reference>
<dbReference type="RefSeq" id="XP_062704118.1">
    <property type="nucleotide sequence ID" value="XM_062848134.1"/>
</dbReference>
<evidence type="ECO:0000313" key="7">
    <source>
        <dbReference type="EnsemblMetazoa" id="AALFPA23_012409.P17778"/>
    </source>
</evidence>
<evidence type="ECO:0000256" key="1">
    <source>
        <dbReference type="ARBA" id="ARBA00022723"/>
    </source>
</evidence>
<evidence type="ECO:0000256" key="4">
    <source>
        <dbReference type="PROSITE-ProRule" id="PRU00146"/>
    </source>
</evidence>
<feature type="compositionally biased region" description="Polar residues" evidence="5">
    <location>
        <begin position="401"/>
        <end position="419"/>
    </location>
</feature>
<proteinExistence type="predicted"/>
<accession>A0ABM1YV43</accession>
<dbReference type="Proteomes" id="UP000069940">
    <property type="component" value="Unassembled WGS sequence"/>
</dbReference>
<evidence type="ECO:0000313" key="8">
    <source>
        <dbReference type="Proteomes" id="UP000069940"/>
    </source>
</evidence>